<gene>
    <name evidence="1" type="ORF">E2C01_068964</name>
</gene>
<proteinExistence type="predicted"/>
<protein>
    <submittedName>
        <fullName evidence="1">Uncharacterized protein</fullName>
    </submittedName>
</protein>
<accession>A0A5B7I0X7</accession>
<name>A0A5B7I0X7_PORTR</name>
<evidence type="ECO:0000313" key="2">
    <source>
        <dbReference type="Proteomes" id="UP000324222"/>
    </source>
</evidence>
<evidence type="ECO:0000313" key="1">
    <source>
        <dbReference type="EMBL" id="MPC74598.1"/>
    </source>
</evidence>
<dbReference type="EMBL" id="VSRR010039260">
    <property type="protein sequence ID" value="MPC74598.1"/>
    <property type="molecule type" value="Genomic_DNA"/>
</dbReference>
<reference evidence="1 2" key="1">
    <citation type="submission" date="2019-05" db="EMBL/GenBank/DDBJ databases">
        <title>Another draft genome of Portunus trituberculatus and its Hox gene families provides insights of decapod evolution.</title>
        <authorList>
            <person name="Jeong J.-H."/>
            <person name="Song I."/>
            <person name="Kim S."/>
            <person name="Choi T."/>
            <person name="Kim D."/>
            <person name="Ryu S."/>
            <person name="Kim W."/>
        </authorList>
    </citation>
    <scope>NUCLEOTIDE SEQUENCE [LARGE SCALE GENOMIC DNA]</scope>
    <source>
        <tissue evidence="1">Muscle</tissue>
    </source>
</reference>
<keyword evidence="2" id="KW-1185">Reference proteome</keyword>
<organism evidence="1 2">
    <name type="scientific">Portunus trituberculatus</name>
    <name type="common">Swimming crab</name>
    <name type="synonym">Neptunus trituberculatus</name>
    <dbReference type="NCBI Taxonomy" id="210409"/>
    <lineage>
        <taxon>Eukaryota</taxon>
        <taxon>Metazoa</taxon>
        <taxon>Ecdysozoa</taxon>
        <taxon>Arthropoda</taxon>
        <taxon>Crustacea</taxon>
        <taxon>Multicrustacea</taxon>
        <taxon>Malacostraca</taxon>
        <taxon>Eumalacostraca</taxon>
        <taxon>Eucarida</taxon>
        <taxon>Decapoda</taxon>
        <taxon>Pleocyemata</taxon>
        <taxon>Brachyura</taxon>
        <taxon>Eubrachyura</taxon>
        <taxon>Portunoidea</taxon>
        <taxon>Portunidae</taxon>
        <taxon>Portuninae</taxon>
        <taxon>Portunus</taxon>
    </lineage>
</organism>
<dbReference type="AlphaFoldDB" id="A0A5B7I0X7"/>
<sequence length="86" mass="9352">MNTGGGSWLTTSEWLARVDQPLPDGDVIVSLKEHRHRLKWGVEGVKGVEGRGRWACGARIIASRLAAPPYREAGAVHNTRATCDTT</sequence>
<comment type="caution">
    <text evidence="1">The sequence shown here is derived from an EMBL/GenBank/DDBJ whole genome shotgun (WGS) entry which is preliminary data.</text>
</comment>
<dbReference type="Proteomes" id="UP000324222">
    <property type="component" value="Unassembled WGS sequence"/>
</dbReference>